<dbReference type="OrthoDB" id="8449487at2"/>
<dbReference type="STRING" id="286727.SAMN02982917_2122"/>
<accession>A0A1X7EY88</accession>
<evidence type="ECO:0008006" key="3">
    <source>
        <dbReference type="Google" id="ProtNLM"/>
    </source>
</evidence>
<gene>
    <name evidence="1" type="ORF">SAMN02982917_2122</name>
</gene>
<dbReference type="RefSeq" id="WP_085085014.1">
    <property type="nucleotide sequence ID" value="NZ_FXAK01000004.1"/>
</dbReference>
<evidence type="ECO:0000313" key="1">
    <source>
        <dbReference type="EMBL" id="SMF42426.1"/>
    </source>
</evidence>
<reference evidence="1 2" key="1">
    <citation type="submission" date="2017-04" db="EMBL/GenBank/DDBJ databases">
        <authorList>
            <person name="Afonso C.L."/>
            <person name="Miller P.J."/>
            <person name="Scott M.A."/>
            <person name="Spackman E."/>
            <person name="Goraichik I."/>
            <person name="Dimitrov K.M."/>
            <person name="Suarez D.L."/>
            <person name="Swayne D.E."/>
        </authorList>
    </citation>
    <scope>NUCLEOTIDE SEQUENCE [LARGE SCALE GENOMIC DNA]</scope>
    <source>
        <strain evidence="1 2">A2P</strain>
    </source>
</reference>
<dbReference type="InterPro" id="IPR036514">
    <property type="entry name" value="SGNH_hydro_sf"/>
</dbReference>
<proteinExistence type="predicted"/>
<dbReference type="EMBL" id="FXAK01000004">
    <property type="protein sequence ID" value="SMF42426.1"/>
    <property type="molecule type" value="Genomic_DNA"/>
</dbReference>
<dbReference type="GO" id="GO:0016788">
    <property type="term" value="F:hydrolase activity, acting on ester bonds"/>
    <property type="evidence" value="ECO:0007669"/>
    <property type="project" value="UniProtKB-ARBA"/>
</dbReference>
<evidence type="ECO:0000313" key="2">
    <source>
        <dbReference type="Proteomes" id="UP000192936"/>
    </source>
</evidence>
<dbReference type="SUPFAM" id="SSF52266">
    <property type="entry name" value="SGNH hydrolase"/>
    <property type="match status" value="1"/>
</dbReference>
<organism evidence="1 2">
    <name type="scientific">Azospirillum oryzae</name>
    <dbReference type="NCBI Taxonomy" id="286727"/>
    <lineage>
        <taxon>Bacteria</taxon>
        <taxon>Pseudomonadati</taxon>
        <taxon>Pseudomonadota</taxon>
        <taxon>Alphaproteobacteria</taxon>
        <taxon>Rhodospirillales</taxon>
        <taxon>Azospirillaceae</taxon>
        <taxon>Azospirillum</taxon>
    </lineage>
</organism>
<dbReference type="AlphaFoldDB" id="A0A1X7EY88"/>
<protein>
    <recommendedName>
        <fullName evidence="3">SGNH/GDSL hydrolase family protein</fullName>
    </recommendedName>
</protein>
<name>A0A1X7EY88_9PROT</name>
<dbReference type="Gene3D" id="3.40.50.1110">
    <property type="entry name" value="SGNH hydrolase"/>
    <property type="match status" value="1"/>
</dbReference>
<sequence length="219" mass="23910">MHSWYFVGDSHVQSFEIAATFGLFRRRSRFLIVPGATAVGLRNPESQTQAIVHFQKALLPVLPGVVPVIQLGEVDCGFVIWWRAQTLGEPVEAQLAASIAAYANFLDTLIDAGYSRIVVTGAVPPTIPDGHRHGAVARARHAVTASLRERTDLTIRYNQLLAAEAARRNLLYTDILARVLDVGTGVIADAYRSPTPGDHHLHPIQGAHAWAEAIDKLEI</sequence>
<dbReference type="Proteomes" id="UP000192936">
    <property type="component" value="Unassembled WGS sequence"/>
</dbReference>